<sequence length="38" mass="4012">MAMSQNVPCASQNEIMLSCGVGIVMAAKARMTAKAIQR</sequence>
<proteinExistence type="predicted"/>
<dbReference type="InParanoid" id="F1ZCG9"/>
<dbReference type="HOGENOM" id="CLU_3330862_0_0_5"/>
<organism evidence="1 2">
    <name type="scientific">Novosphingobium nitrogenifigens DSM 19370</name>
    <dbReference type="NCBI Taxonomy" id="983920"/>
    <lineage>
        <taxon>Bacteria</taxon>
        <taxon>Pseudomonadati</taxon>
        <taxon>Pseudomonadota</taxon>
        <taxon>Alphaproteobacteria</taxon>
        <taxon>Sphingomonadales</taxon>
        <taxon>Sphingomonadaceae</taxon>
        <taxon>Novosphingobium</taxon>
    </lineage>
</organism>
<protein>
    <submittedName>
        <fullName evidence="1">Uncharacterized protein</fullName>
    </submittedName>
</protein>
<accession>F1ZCG9</accession>
<dbReference type="AlphaFoldDB" id="F1ZCG9"/>
<evidence type="ECO:0000313" key="1">
    <source>
        <dbReference type="EMBL" id="EGD57749.1"/>
    </source>
</evidence>
<gene>
    <name evidence="1" type="ORF">Y88_3075</name>
</gene>
<comment type="caution">
    <text evidence="1">The sequence shown here is derived from an EMBL/GenBank/DDBJ whole genome shotgun (WGS) entry which is preliminary data.</text>
</comment>
<evidence type="ECO:0000313" key="2">
    <source>
        <dbReference type="Proteomes" id="UP000004728"/>
    </source>
</evidence>
<reference evidence="1 2" key="1">
    <citation type="journal article" date="2012" name="J. Bacteriol.">
        <title>Draft Genome Sequence of Novosphingobium nitrogenifigens Y88T.</title>
        <authorList>
            <person name="Strabala T.J."/>
            <person name="Macdonald L."/>
            <person name="Liu V."/>
            <person name="Smit A.M."/>
        </authorList>
    </citation>
    <scope>NUCLEOTIDE SEQUENCE [LARGE SCALE GENOMIC DNA]</scope>
    <source>
        <strain evidence="1 2">DSM 19370</strain>
    </source>
</reference>
<dbReference type="Proteomes" id="UP000004728">
    <property type="component" value="Unassembled WGS sequence"/>
</dbReference>
<name>F1ZCG9_9SPHN</name>
<dbReference type="STRING" id="983920.Y88_3075"/>
<keyword evidence="2" id="KW-1185">Reference proteome</keyword>
<dbReference type="EMBL" id="AEWJ01000054">
    <property type="protein sequence ID" value="EGD57749.1"/>
    <property type="molecule type" value="Genomic_DNA"/>
</dbReference>